<sequence>MIKKITLFYIFIFLILPFSASITAKNNPIETAKKKQFSTKVIKEIQLSDRIPFSDKNSTNSISTFDESYIRQHLFTDTITNEKILQAKAVMNEIEARQNFIDLVSPDDLITLPVGINKKIGNITYTLAISKARFTPEYTEITAFVRITIQQSDEQGRQKQLFFGADNIKLSHRGGIYGEANLALLGDMPIPINGGNTMVILRGGFDMKTSDITNKTYVTIDCSGFKELGISADVVFSRNILEPVDTSYHVIPKMKIEDPNYHSSLVTGHFKTVVSDWSDILVEISLPPFQLTKEGSTDGTGKAGLIFALNTAVFDFSDIQNSPEIKFPKEYQKYLIPGNEQLWRGVYVKTLKVILPEQFKKRASKERVAFQATDLLIDGLGVSGNFSVDNILPITEGDASKWQFSVDHIEASFVMNNLTGASFNGKIVLPVTSELTEDEALAKDAIAVKQKALVYQAIIDPTNDEYLLKVTSDTPISFNVFQAKAILTSNSYVELRVLDKKFKPRAVLHGSLTIQASNSTTDTTKKTVNFKGVTFQNLQLQTESPYFKVDYLGYAGEVKFANFPVTISEIGLTANDTEASLRFAIDVNMMDKGFSGGTSLSVIGSFKENQGLTRWKYDRIKINQISIEADLGAIKMKGFVDIKDNDPAYGNGFYGKLDADFNSIKVSASAWFGKTDFRYWYVDAYVDLSNSPVKVYIGPAIVNGFGGGAYYKMTKKPGEYSAAIPSGLSYIPDINSGLGFRALIGFALANEKAFNGKVGFEMAFNTHGGLNRVLFFGEGHIVKALDFKFGDKFKDKLTKMENKINDLGAKNILMDKLKESNLVEYSKVAFPQDGLTFDIGIDANFSMEMDFQNHVFHSEMEVFINTPGGLFQGVGPRGRAGRAVFHAGSDEWFLHAGTPSHRVGLKLGLGSFKLEATSYLMIGDNIPGSPPPPAIVAEILHLDAQTLNYMRDLNALGDGRGFAFGMNLSLDTGDMSFLVFYARFQAGLGFDIMIKDYGESACEGTGPIGIDGWYANGQAYAYLQGELGIKVKLLFVRKKIPIIKAGAAVLMQAKLPNPSWFRGYMGGYFDLLGGMVKGRFRFKIELGKECKLIDGAPLGGMKIISDVNPKEGTTGVDVFTVPQAVFNTRINTPFELEDDNGTKTYRILLDKYSVTNNGKPIEGTIVWNENKDAANFISTDVLPPNSSISASIQVSFQEKKGQTWVTLIQDGQIAKELKNIIFTTGEAPDYIPVSNIEFSYPLVNQQYFYQSERNSGYLKLKRGQPYLFPPLSNWTQQINFESDAGIVKASGLSYNQVQRQVQFNFAKMINSKKYTIRIVSKPPVEADNTTMKEVKYTATGSDQEGNSIEVKNREAEAVIKDATTVDVLVYNFSTSAYNTFAEKVHDKRITNNYLEPIYSDVHAIQTDVKASERFSLAELIGGPTTNYVPMINVEAILDDTYFTNIIYPLIYQGYPLQPKFTVNRNTDLLGIVPKKGIDVLTWYTSYLENNPTFPLLDTRMPFRYNLLLYYKQDFMAIQYKIINTYLNNATQYQTEIQKYSYIINGVFPSIKRGDYKIKMQYTMPGNIKGSSSIFTYTNPF</sequence>
<feature type="chain" id="PRO_5008624870" evidence="1">
    <location>
        <begin position="25"/>
        <end position="1580"/>
    </location>
</feature>
<dbReference type="EMBL" id="LVEP01000038">
    <property type="protein sequence ID" value="OCB74417.1"/>
    <property type="molecule type" value="Genomic_DNA"/>
</dbReference>
<keyword evidence="1" id="KW-0732">Signal</keyword>
<protein>
    <submittedName>
        <fullName evidence="2">Uncharacterized protein</fullName>
    </submittedName>
</protein>
<gene>
    <name evidence="2" type="ORF">LPBF_10500</name>
</gene>
<dbReference type="STRING" id="1763534.GCA_001831475_00199"/>
<keyword evidence="3" id="KW-1185">Reference proteome</keyword>
<comment type="caution">
    <text evidence="2">The sequence shown here is derived from an EMBL/GenBank/DDBJ whole genome shotgun (WGS) entry which is preliminary data.</text>
</comment>
<accession>A0A1B9DXL0</accession>
<dbReference type="Proteomes" id="UP000093510">
    <property type="component" value="Unassembled WGS sequence"/>
</dbReference>
<reference evidence="2 3" key="1">
    <citation type="submission" date="2016-03" db="EMBL/GenBank/DDBJ databases">
        <authorList>
            <person name="Ploux O."/>
        </authorList>
    </citation>
    <scope>NUCLEOTIDE SEQUENCE [LARGE SCALE GENOMIC DNA]</scope>
    <source>
        <strain evidence="2 3">LPB0076</strain>
    </source>
</reference>
<name>A0A1B9DXL0_9FLAO</name>
<evidence type="ECO:0000256" key="1">
    <source>
        <dbReference type="SAM" id="SignalP"/>
    </source>
</evidence>
<dbReference type="RefSeq" id="WP_066336111.1">
    <property type="nucleotide sequence ID" value="NZ_CP017688.1"/>
</dbReference>
<feature type="signal peptide" evidence="1">
    <location>
        <begin position="1"/>
        <end position="24"/>
    </location>
</feature>
<dbReference type="OrthoDB" id="610610at2"/>
<proteinExistence type="predicted"/>
<organism evidence="2 3">
    <name type="scientific">Flavobacterium crassostreae</name>
    <dbReference type="NCBI Taxonomy" id="1763534"/>
    <lineage>
        <taxon>Bacteria</taxon>
        <taxon>Pseudomonadati</taxon>
        <taxon>Bacteroidota</taxon>
        <taxon>Flavobacteriia</taxon>
        <taxon>Flavobacteriales</taxon>
        <taxon>Flavobacteriaceae</taxon>
        <taxon>Flavobacterium</taxon>
    </lineage>
</organism>
<evidence type="ECO:0000313" key="2">
    <source>
        <dbReference type="EMBL" id="OCB74417.1"/>
    </source>
</evidence>
<evidence type="ECO:0000313" key="3">
    <source>
        <dbReference type="Proteomes" id="UP000093510"/>
    </source>
</evidence>